<comment type="cofactor">
    <cofactor evidence="1 16">
        <name>Mn(2+)</name>
        <dbReference type="ChEBI" id="CHEBI:29035"/>
    </cofactor>
</comment>
<dbReference type="GO" id="GO:0000723">
    <property type="term" value="P:telomere maintenance"/>
    <property type="evidence" value="ECO:0007669"/>
    <property type="project" value="TreeGrafter"/>
</dbReference>
<dbReference type="GO" id="GO:0007095">
    <property type="term" value="P:mitotic G2 DNA damage checkpoint signaling"/>
    <property type="evidence" value="ECO:0007669"/>
    <property type="project" value="TreeGrafter"/>
</dbReference>
<protein>
    <recommendedName>
        <fullName evidence="16">Double-strand break repair protein</fullName>
    </recommendedName>
</protein>
<keyword evidence="5" id="KW-0158">Chromosome</keyword>
<evidence type="ECO:0000256" key="14">
    <source>
        <dbReference type="ARBA" id="ARBA00023242"/>
    </source>
</evidence>
<accession>A0A1J4MB94</accession>
<keyword evidence="15 16" id="KW-0469">Meiosis</keyword>
<dbReference type="VEuPathDB" id="CryptoDB:cand_032090"/>
<evidence type="ECO:0000256" key="11">
    <source>
        <dbReference type="ARBA" id="ARBA00022839"/>
    </source>
</evidence>
<dbReference type="OrthoDB" id="30417at2759"/>
<dbReference type="InterPro" id="IPR029052">
    <property type="entry name" value="Metallo-depent_PP-like"/>
</dbReference>
<dbReference type="PIRSF" id="PIRSF000882">
    <property type="entry name" value="DSB_repair_MRE11"/>
    <property type="match status" value="1"/>
</dbReference>
<dbReference type="GO" id="GO:0000724">
    <property type="term" value="P:double-strand break repair via homologous recombination"/>
    <property type="evidence" value="ECO:0007669"/>
    <property type="project" value="TreeGrafter"/>
</dbReference>
<name>A0A1J4MB94_9CRYT</name>
<keyword evidence="9 16" id="KW-0227">DNA damage</keyword>
<keyword evidence="8 16" id="KW-0255">Endonuclease</keyword>
<dbReference type="GO" id="GO:0035861">
    <property type="term" value="C:site of double-strand break"/>
    <property type="evidence" value="ECO:0007669"/>
    <property type="project" value="TreeGrafter"/>
</dbReference>
<keyword evidence="11 16" id="KW-0269">Exonuclease</keyword>
<dbReference type="RefSeq" id="XP_067066686.1">
    <property type="nucleotide sequence ID" value="XM_067213435.1"/>
</dbReference>
<comment type="caution">
    <text evidence="19">The sequence shown here is derived from an EMBL/GenBank/DDBJ whole genome shotgun (WGS) entry which is preliminary data.</text>
</comment>
<dbReference type="SUPFAM" id="SSF56300">
    <property type="entry name" value="Metallo-dependent phosphatases"/>
    <property type="match status" value="1"/>
</dbReference>
<organism evidence="19 20">
    <name type="scientific">Cryptosporidium andersoni</name>
    <dbReference type="NCBI Taxonomy" id="117008"/>
    <lineage>
        <taxon>Eukaryota</taxon>
        <taxon>Sar</taxon>
        <taxon>Alveolata</taxon>
        <taxon>Apicomplexa</taxon>
        <taxon>Conoidasida</taxon>
        <taxon>Coccidia</taxon>
        <taxon>Eucoccidiorida</taxon>
        <taxon>Eimeriorina</taxon>
        <taxon>Cryptosporidiidae</taxon>
        <taxon>Cryptosporidium</taxon>
    </lineage>
</organism>
<dbReference type="CDD" id="cd00840">
    <property type="entry name" value="MPP_Mre11_N"/>
    <property type="match status" value="1"/>
</dbReference>
<evidence type="ECO:0000256" key="17">
    <source>
        <dbReference type="PIRSR" id="PIRSR000882-1"/>
    </source>
</evidence>
<keyword evidence="10 16" id="KW-0378">Hydrolase</keyword>
<dbReference type="GO" id="GO:0030870">
    <property type="term" value="C:Mre11 complex"/>
    <property type="evidence" value="ECO:0007669"/>
    <property type="project" value="UniProtKB-UniRule"/>
</dbReference>
<proteinExistence type="inferred from homology"/>
<dbReference type="Pfam" id="PF00149">
    <property type="entry name" value="Metallophos"/>
    <property type="match status" value="1"/>
</dbReference>
<evidence type="ECO:0000259" key="18">
    <source>
        <dbReference type="SMART" id="SM01347"/>
    </source>
</evidence>
<feature type="active site" description="Proton donor" evidence="17">
    <location>
        <position position="121"/>
    </location>
</feature>
<evidence type="ECO:0000256" key="8">
    <source>
        <dbReference type="ARBA" id="ARBA00022759"/>
    </source>
</evidence>
<evidence type="ECO:0000256" key="4">
    <source>
        <dbReference type="ARBA" id="ARBA00009028"/>
    </source>
</evidence>
<evidence type="ECO:0000256" key="13">
    <source>
        <dbReference type="ARBA" id="ARBA00023211"/>
    </source>
</evidence>
<feature type="domain" description="Mre11 DNA-binding" evidence="18">
    <location>
        <begin position="292"/>
        <end position="469"/>
    </location>
</feature>
<sequence length="587" mass="68332">MTGNFDDIFRILVFTDTHAGYKERDRIRCNDSLNTLEEILIIANNENVDFVLHSGDLFDVAKPSKSTLYKVMNLFRKYCLGNKKINFEYMNERSALQYSEPNWQGGDVRVSIPVFAIHGNHDDPGEEAMLSPLDILESARFLNYIGKSNNLEDIQVFPTLIKKGRTKIAIYGLGNIRDERLYRSFERNKVKFMIPDDLEEGSWFSILLFHQNRKKGNFGGTLSKDYIPEYFLPDCLDLVIWGHEHECICDPVEVDNKSFYSIQPGSSITTSLIQAESIPKHVVLLEVCGNTFKTMSIPLLTPRTFLYKTITLLPNICDVESFLRNKIESLILEAEKVTEERWGARTSHKSKISHLFSENSMNKLPLIRLRVEYSNDDHLINIQRFGYQYIGRIANPHEILTFYKQTRLKSTLKSEVEDDIPLLLSSRVDISTSGDEYRQIGNLTLLYLQRCSGLEILNERDLNDAVSSFVHKQDNTAIESFIDKFTTNIYEFGYEKLRNSSPEEVVKFWKLSQNHKEQNKERCKDFLSQSDTDESLEMNEIQDELENAFGTENYNFKKQRRYPSYDSERKSRRTEIQNSRKILDELW</sequence>
<dbReference type="EMBL" id="LRBS01000121">
    <property type="protein sequence ID" value="OII71496.1"/>
    <property type="molecule type" value="Genomic_DNA"/>
</dbReference>
<dbReference type="PANTHER" id="PTHR10139:SF1">
    <property type="entry name" value="DOUBLE-STRAND BREAK REPAIR PROTEIN MRE11"/>
    <property type="match status" value="1"/>
</dbReference>
<dbReference type="SMART" id="SM01347">
    <property type="entry name" value="Mre11_DNA_bind"/>
    <property type="match status" value="1"/>
</dbReference>
<evidence type="ECO:0000256" key="3">
    <source>
        <dbReference type="ARBA" id="ARBA00004286"/>
    </source>
</evidence>
<dbReference type="Gene3D" id="3.30.110.110">
    <property type="entry name" value="Mre11, capping domain"/>
    <property type="match status" value="1"/>
</dbReference>
<dbReference type="Proteomes" id="UP000186804">
    <property type="component" value="Unassembled WGS sequence"/>
</dbReference>
<dbReference type="InterPro" id="IPR007281">
    <property type="entry name" value="Mre11_DNA-bd"/>
</dbReference>
<evidence type="ECO:0000256" key="6">
    <source>
        <dbReference type="ARBA" id="ARBA00022722"/>
    </source>
</evidence>
<evidence type="ECO:0000256" key="12">
    <source>
        <dbReference type="ARBA" id="ARBA00023204"/>
    </source>
</evidence>
<dbReference type="GO" id="GO:0006303">
    <property type="term" value="P:double-strand break repair via nonhomologous end joining"/>
    <property type="evidence" value="ECO:0007669"/>
    <property type="project" value="TreeGrafter"/>
</dbReference>
<gene>
    <name evidence="19" type="ORF">cand_032090</name>
</gene>
<evidence type="ECO:0000256" key="9">
    <source>
        <dbReference type="ARBA" id="ARBA00022763"/>
    </source>
</evidence>
<dbReference type="InterPro" id="IPR004843">
    <property type="entry name" value="Calcineurin-like_PHP"/>
</dbReference>
<dbReference type="InterPro" id="IPR003701">
    <property type="entry name" value="Mre11"/>
</dbReference>
<keyword evidence="13 16" id="KW-0464">Manganese</keyword>
<dbReference type="GO" id="GO:0042138">
    <property type="term" value="P:meiotic DNA double-strand break formation"/>
    <property type="evidence" value="ECO:0007669"/>
    <property type="project" value="TreeGrafter"/>
</dbReference>
<dbReference type="GeneID" id="92367393"/>
<dbReference type="PANTHER" id="PTHR10139">
    <property type="entry name" value="DOUBLE-STRAND BREAK REPAIR PROTEIN MRE11"/>
    <property type="match status" value="1"/>
</dbReference>
<dbReference type="GO" id="GO:0000014">
    <property type="term" value="F:single-stranded DNA endodeoxyribonuclease activity"/>
    <property type="evidence" value="ECO:0007669"/>
    <property type="project" value="TreeGrafter"/>
</dbReference>
<evidence type="ECO:0000313" key="19">
    <source>
        <dbReference type="EMBL" id="OII71496.1"/>
    </source>
</evidence>
<keyword evidence="7" id="KW-0479">Metal-binding</keyword>
<comment type="subcellular location">
    <subcellularLocation>
        <location evidence="3">Chromosome</location>
    </subcellularLocation>
    <subcellularLocation>
        <location evidence="2 16">Nucleus</location>
    </subcellularLocation>
</comment>
<dbReference type="InterPro" id="IPR041796">
    <property type="entry name" value="Mre11_N"/>
</dbReference>
<dbReference type="GO" id="GO:0030145">
    <property type="term" value="F:manganese ion binding"/>
    <property type="evidence" value="ECO:0007669"/>
    <property type="project" value="UniProtKB-UniRule"/>
</dbReference>
<evidence type="ECO:0000256" key="2">
    <source>
        <dbReference type="ARBA" id="ARBA00004123"/>
    </source>
</evidence>
<keyword evidence="20" id="KW-1185">Reference proteome</keyword>
<evidence type="ECO:0000256" key="7">
    <source>
        <dbReference type="ARBA" id="ARBA00022723"/>
    </source>
</evidence>
<evidence type="ECO:0000256" key="15">
    <source>
        <dbReference type="ARBA" id="ARBA00023254"/>
    </source>
</evidence>
<keyword evidence="14 16" id="KW-0539">Nucleus</keyword>
<evidence type="ECO:0000256" key="1">
    <source>
        <dbReference type="ARBA" id="ARBA00001936"/>
    </source>
</evidence>
<dbReference type="AlphaFoldDB" id="A0A1J4MB94"/>
<comment type="function">
    <text evidence="16">Core component of the MRN complex, which plays a central role in double-strand break (DSB) repair, DNA recombination, maintenance of telomere integrity and meiosis. The MRN complex is involved in the repair of DNA double-strand breaks (DSBs) via homologous recombination (HR), an error-free mechanism which primarily occurs during S and G2 phases. The complex (1) mediates the end resection of damaged DNA, which generates proper single-stranded DNA, a key initial steps in HR, and is (2) required for the recruitment of other repair factors and efficient activation of ATM and ATR upon DNA damage. Within the MRN complex, MRE11 possesses both single-strand endonuclease activity and double-strand-specific 3'-5' exonuclease activity. MRE11 first endonucleolytically cleaves the 5' strand at DNA DSB ends to prevent non-homologous end joining (NHEJ) and licence HR. It then generates a single-stranded DNA gap via 3' to 5' exonucleolytic degradation, which is required for single-strand invasion and recombination.</text>
</comment>
<reference evidence="19 20" key="1">
    <citation type="submission" date="2016-10" db="EMBL/GenBank/DDBJ databases">
        <title>Reductive evolution of mitochondrial metabolism and differential evolution of invasion-related proteins in Cryptosporidium.</title>
        <authorList>
            <person name="Liu S."/>
            <person name="Roellig D.M."/>
            <person name="Guo Y."/>
            <person name="Li N."/>
            <person name="Frace M.A."/>
            <person name="Tang K."/>
            <person name="Zhang L."/>
            <person name="Feng Y."/>
            <person name="Xiao L."/>
        </authorList>
    </citation>
    <scope>NUCLEOTIDE SEQUENCE [LARGE SCALE GENOMIC DNA]</scope>
    <source>
        <strain evidence="19">30847</strain>
    </source>
</reference>
<dbReference type="Pfam" id="PF04152">
    <property type="entry name" value="Mre11_DNA_bind"/>
    <property type="match status" value="1"/>
</dbReference>
<keyword evidence="12 16" id="KW-0234">DNA repair</keyword>
<dbReference type="Gene3D" id="3.60.21.10">
    <property type="match status" value="1"/>
</dbReference>
<evidence type="ECO:0000313" key="20">
    <source>
        <dbReference type="Proteomes" id="UP000186804"/>
    </source>
</evidence>
<dbReference type="GO" id="GO:0008296">
    <property type="term" value="F:3'-5'-DNA exonuclease activity"/>
    <property type="evidence" value="ECO:0007669"/>
    <property type="project" value="InterPro"/>
</dbReference>
<comment type="similarity">
    <text evidence="4 16">Belongs to the MRE11/RAD32 family.</text>
</comment>
<evidence type="ECO:0000256" key="5">
    <source>
        <dbReference type="ARBA" id="ARBA00022454"/>
    </source>
</evidence>
<dbReference type="InterPro" id="IPR038487">
    <property type="entry name" value="Mre11_capping_dom"/>
</dbReference>
<keyword evidence="6 16" id="KW-0540">Nuclease</keyword>
<dbReference type="GO" id="GO:0097552">
    <property type="term" value="P:mitochondrial double-strand break repair via homologous recombination"/>
    <property type="evidence" value="ECO:0007669"/>
    <property type="project" value="TreeGrafter"/>
</dbReference>
<evidence type="ECO:0000256" key="10">
    <source>
        <dbReference type="ARBA" id="ARBA00022801"/>
    </source>
</evidence>
<evidence type="ECO:0000256" key="16">
    <source>
        <dbReference type="PIRNR" id="PIRNR000882"/>
    </source>
</evidence>